<proteinExistence type="predicted"/>
<organism evidence="1 2">
    <name type="scientific">Carpediemonas membranifera</name>
    <dbReference type="NCBI Taxonomy" id="201153"/>
    <lineage>
        <taxon>Eukaryota</taxon>
        <taxon>Metamonada</taxon>
        <taxon>Carpediemonas-like organisms</taxon>
        <taxon>Carpediemonas</taxon>
    </lineage>
</organism>
<comment type="caution">
    <text evidence="1">The sequence shown here is derived from an EMBL/GenBank/DDBJ whole genome shotgun (WGS) entry which is preliminary data.</text>
</comment>
<sequence>MSETPSLKGLSLAEVKKFTRDGALYAKTAESPVHAVPLIDHDVIQLMLAHSELKAWVDEGIETLGKAEPDAAVNEAHRTAVAKEFNSLAKAMTKYLYGTTDKQLRAIYALKRHHGEGQPL</sequence>
<gene>
    <name evidence="1" type="ORF">J8273_6894</name>
</gene>
<dbReference type="EMBL" id="JAHDYR010000049">
    <property type="protein sequence ID" value="KAG9391826.1"/>
    <property type="molecule type" value="Genomic_DNA"/>
</dbReference>
<keyword evidence="2" id="KW-1185">Reference proteome</keyword>
<dbReference type="AlphaFoldDB" id="A0A8J6E0G6"/>
<dbReference type="Proteomes" id="UP000717585">
    <property type="component" value="Unassembled WGS sequence"/>
</dbReference>
<name>A0A8J6E0G6_9EUKA</name>
<accession>A0A8J6E0G6</accession>
<protein>
    <submittedName>
        <fullName evidence="1">Uncharacterized protein</fullName>
    </submittedName>
</protein>
<evidence type="ECO:0000313" key="2">
    <source>
        <dbReference type="Proteomes" id="UP000717585"/>
    </source>
</evidence>
<reference evidence="1" key="1">
    <citation type="submission" date="2021-05" db="EMBL/GenBank/DDBJ databases">
        <title>A free-living protist that lacks canonical eukaryotic 1 DNA replication and segregation systems.</title>
        <authorList>
            <person name="Salas-Leiva D.E."/>
            <person name="Tromer E.C."/>
            <person name="Curtis B.A."/>
            <person name="Jerlstrom-Hultqvist J."/>
            <person name="Kolisko M."/>
            <person name="Yi Z."/>
            <person name="Salas-Leiva J.S."/>
            <person name="Gallot-Lavallee L."/>
            <person name="Kops G.J.P.L."/>
            <person name="Archibald J.M."/>
            <person name="Simpson A.G.B."/>
            <person name="Roger A.J."/>
        </authorList>
    </citation>
    <scope>NUCLEOTIDE SEQUENCE</scope>
    <source>
        <strain evidence="1">BICM</strain>
    </source>
</reference>
<evidence type="ECO:0000313" key="1">
    <source>
        <dbReference type="EMBL" id="KAG9391826.1"/>
    </source>
</evidence>